<dbReference type="PRINTS" id="PR01438">
    <property type="entry name" value="UNVRSLSTRESS"/>
</dbReference>
<dbReference type="RefSeq" id="WP_338235576.1">
    <property type="nucleotide sequence ID" value="NZ_BQKE01000001.1"/>
</dbReference>
<dbReference type="Proteomes" id="UP001310022">
    <property type="component" value="Unassembled WGS sequence"/>
</dbReference>
<dbReference type="Pfam" id="PF00582">
    <property type="entry name" value="Usp"/>
    <property type="match status" value="2"/>
</dbReference>
<evidence type="ECO:0000256" key="2">
    <source>
        <dbReference type="SAM" id="Coils"/>
    </source>
</evidence>
<dbReference type="InterPro" id="IPR014729">
    <property type="entry name" value="Rossmann-like_a/b/a_fold"/>
</dbReference>
<dbReference type="EMBL" id="BQKE01000001">
    <property type="protein sequence ID" value="GJM59548.1"/>
    <property type="molecule type" value="Genomic_DNA"/>
</dbReference>
<comment type="similarity">
    <text evidence="1">Belongs to the universal stress protein A family.</text>
</comment>
<sequence length="277" mass="31311">MFKKLAVAIAFSPTGEAVLWEAVRLQQLFEAEMVLIHIGERSDEDVKQLDEMLDQVKVDRGKVKLCWENGAPSKKILEICRREEVDLLIAGALRKENLFQYYIGSVARDILRKADCSVLVLVTPSSHPQNFDNIVVQAGGGRNPRKSLKVACDLGKRDQASILHLIREIKLYGLSLAVASEDTEEEYSETRKNLVNEELKEVQAKLDKLDTEDLRINIKITAGKAGHELAKFTRRTNADLLVMQGMGRKLGLFDRIFRQDLEYIMSDLPSNLLIVHP</sequence>
<dbReference type="InterPro" id="IPR006016">
    <property type="entry name" value="UspA"/>
</dbReference>
<evidence type="ECO:0000256" key="1">
    <source>
        <dbReference type="ARBA" id="ARBA00008791"/>
    </source>
</evidence>
<dbReference type="PANTHER" id="PTHR46268">
    <property type="entry name" value="STRESS RESPONSE PROTEIN NHAX"/>
    <property type="match status" value="1"/>
</dbReference>
<gene>
    <name evidence="4" type="ORF">PEDI_01000</name>
</gene>
<reference evidence="4 5" key="1">
    <citation type="submission" date="2021-12" db="EMBL/GenBank/DDBJ databases">
        <title>Genome sequencing of bacteria with rrn-lacking chromosome and rrn-plasmid.</title>
        <authorList>
            <person name="Anda M."/>
            <person name="Iwasaki W."/>
        </authorList>
    </citation>
    <scope>NUCLEOTIDE SEQUENCE [LARGE SCALE GENOMIC DNA]</scope>
    <source>
        <strain evidence="4 5">NBRC 15940</strain>
    </source>
</reference>
<evidence type="ECO:0000313" key="4">
    <source>
        <dbReference type="EMBL" id="GJM59548.1"/>
    </source>
</evidence>
<feature type="domain" description="UspA" evidence="3">
    <location>
        <begin position="131"/>
        <end position="275"/>
    </location>
</feature>
<dbReference type="PANTHER" id="PTHR46268:SF6">
    <property type="entry name" value="UNIVERSAL STRESS PROTEIN UP12"/>
    <property type="match status" value="1"/>
</dbReference>
<dbReference type="Gene3D" id="3.40.50.620">
    <property type="entry name" value="HUPs"/>
    <property type="match status" value="2"/>
</dbReference>
<dbReference type="AlphaFoldDB" id="A0AAN5AK52"/>
<keyword evidence="2" id="KW-0175">Coiled coil</keyword>
<proteinExistence type="inferred from homology"/>
<comment type="caution">
    <text evidence="4">The sequence shown here is derived from an EMBL/GenBank/DDBJ whole genome shotgun (WGS) entry which is preliminary data.</text>
</comment>
<evidence type="ECO:0000259" key="3">
    <source>
        <dbReference type="Pfam" id="PF00582"/>
    </source>
</evidence>
<evidence type="ECO:0000313" key="5">
    <source>
        <dbReference type="Proteomes" id="UP001310022"/>
    </source>
</evidence>
<protein>
    <recommendedName>
        <fullName evidence="3">UspA domain-containing protein</fullName>
    </recommendedName>
</protein>
<dbReference type="CDD" id="cd00293">
    <property type="entry name" value="USP-like"/>
    <property type="match status" value="1"/>
</dbReference>
<accession>A0AAN5AK52</accession>
<dbReference type="SUPFAM" id="SSF52402">
    <property type="entry name" value="Adenine nucleotide alpha hydrolases-like"/>
    <property type="match status" value="2"/>
</dbReference>
<name>A0AAN5AK52_9BACT</name>
<feature type="coiled-coil region" evidence="2">
    <location>
        <begin position="180"/>
        <end position="212"/>
    </location>
</feature>
<keyword evidence="5" id="KW-1185">Reference proteome</keyword>
<feature type="domain" description="UspA" evidence="3">
    <location>
        <begin position="1"/>
        <end position="120"/>
    </location>
</feature>
<dbReference type="InterPro" id="IPR006015">
    <property type="entry name" value="Universal_stress_UspA"/>
</dbReference>
<organism evidence="4 5">
    <name type="scientific">Persicobacter diffluens</name>
    <dbReference type="NCBI Taxonomy" id="981"/>
    <lineage>
        <taxon>Bacteria</taxon>
        <taxon>Pseudomonadati</taxon>
        <taxon>Bacteroidota</taxon>
        <taxon>Cytophagia</taxon>
        <taxon>Cytophagales</taxon>
        <taxon>Persicobacteraceae</taxon>
        <taxon>Persicobacter</taxon>
    </lineage>
</organism>